<accession>A0A0W1R3P4</accession>
<gene>
    <name evidence="1" type="ORF">AUR64_00500</name>
</gene>
<dbReference type="Pfam" id="PF25257">
    <property type="entry name" value="DUF7858"/>
    <property type="match status" value="1"/>
</dbReference>
<sequence length="171" mass="17591">MGLADIAAGIEVTAEQETRGVPTVDDTGVDLRERFDAHAESLPCDPDAAATVFDAYAGGASVGESAHAGGVAPMTAAKALHRCGVTGVTPLGPTARDILRDWLAGELSRTEALTLTGASKTEFALAAYVETHDQIEELADATAGELTPGTNATVAKRDALAETMSDVSEFF</sequence>
<protein>
    <submittedName>
        <fullName evidence="1">Uncharacterized protein</fullName>
    </submittedName>
</protein>
<comment type="caution">
    <text evidence="1">The sequence shown here is derived from an EMBL/GenBank/DDBJ whole genome shotgun (WGS) entry which is preliminary data.</text>
</comment>
<dbReference type="RefSeq" id="WP_058583174.1">
    <property type="nucleotide sequence ID" value="NZ_LOPU01000034.1"/>
</dbReference>
<dbReference type="OrthoDB" id="239492at2157"/>
<evidence type="ECO:0000313" key="1">
    <source>
        <dbReference type="EMBL" id="KTG08092.1"/>
    </source>
</evidence>
<keyword evidence="2" id="KW-1185">Reference proteome</keyword>
<dbReference type="InterPro" id="IPR057180">
    <property type="entry name" value="DUF7858"/>
</dbReference>
<proteinExistence type="predicted"/>
<dbReference type="STRING" id="1514971.AUR64_00500"/>
<organism evidence="1 2">
    <name type="scientific">Haloprofundus marisrubri</name>
    <dbReference type="NCBI Taxonomy" id="1514971"/>
    <lineage>
        <taxon>Archaea</taxon>
        <taxon>Methanobacteriati</taxon>
        <taxon>Methanobacteriota</taxon>
        <taxon>Stenosarchaea group</taxon>
        <taxon>Halobacteria</taxon>
        <taxon>Halobacteriales</taxon>
        <taxon>Haloferacaceae</taxon>
        <taxon>Haloprofundus</taxon>
    </lineage>
</organism>
<dbReference type="EMBL" id="LOPU01000034">
    <property type="protein sequence ID" value="KTG08092.1"/>
    <property type="molecule type" value="Genomic_DNA"/>
</dbReference>
<reference evidence="1 2" key="1">
    <citation type="submission" date="2015-12" db="EMBL/GenBank/DDBJ databases">
        <title>Haloprofundus marisrubri gen. nov., sp. nov., an extremely halophilic archaeon isolated from the Discovery deep brine-seawater interface in the Red Sea.</title>
        <authorList>
            <person name="Zhang G."/>
            <person name="Stingl U."/>
            <person name="Rashid M."/>
        </authorList>
    </citation>
    <scope>NUCLEOTIDE SEQUENCE [LARGE SCALE GENOMIC DNA]</scope>
    <source>
        <strain evidence="1 2">SB9</strain>
    </source>
</reference>
<evidence type="ECO:0000313" key="2">
    <source>
        <dbReference type="Proteomes" id="UP000054387"/>
    </source>
</evidence>
<dbReference type="AlphaFoldDB" id="A0A0W1R3P4"/>
<dbReference type="Proteomes" id="UP000054387">
    <property type="component" value="Unassembled WGS sequence"/>
</dbReference>
<name>A0A0W1R3P4_9EURY</name>